<comment type="caution">
    <text evidence="1">The sequence shown here is derived from an EMBL/GenBank/DDBJ whole genome shotgun (WGS) entry which is preliminary data.</text>
</comment>
<evidence type="ECO:0000313" key="2">
    <source>
        <dbReference type="Proteomes" id="UP000724584"/>
    </source>
</evidence>
<sequence>MAQTPNRAMTPRPTSLPTPSTPFTSSPLTPTGRSRLGPRRQSRFTEDMSERTPAASISERSMDYYWYGRSAEDVNSNAITSDTNPFPAAEVEDSPVETEGRDWSVWLRLVNGVLHAIPCLVLLAIFAYAMRVLREDMGSYRSIEAIILICFLFTDVAVDVVTIFRAKKPWPTWGLGLRFTCGIAYLALFLVYMGLGDPFPQDYTYWGLPTLFAALVVYILLCVEGLWNILHIPITRYQLDNTLLPLLGRRRTTAPKTAAASPQPRLSSPSTLTNSNHPRTSFNPRFSAADTEHSSISLTWRRWVRTRSSSTQCSSSHRGGDDLEPALFSMHGASAAVAAVGAGGVGLAGMAARERPSVDGTLRERPGEEGGAEMMDDWRGPGEAGSSRVSSSLGGKLDEVGRWGDEKSEGVVGRSLR</sequence>
<evidence type="ECO:0000313" key="1">
    <source>
        <dbReference type="EMBL" id="KAH6632083.1"/>
    </source>
</evidence>
<proteinExistence type="predicted"/>
<name>A0ACB7P7M9_9PEZI</name>
<organism evidence="1 2">
    <name type="scientific">Chaetomium tenue</name>
    <dbReference type="NCBI Taxonomy" id="1854479"/>
    <lineage>
        <taxon>Eukaryota</taxon>
        <taxon>Fungi</taxon>
        <taxon>Dikarya</taxon>
        <taxon>Ascomycota</taxon>
        <taxon>Pezizomycotina</taxon>
        <taxon>Sordariomycetes</taxon>
        <taxon>Sordariomycetidae</taxon>
        <taxon>Sordariales</taxon>
        <taxon>Chaetomiaceae</taxon>
        <taxon>Chaetomium</taxon>
    </lineage>
</organism>
<dbReference type="EMBL" id="JAGIZQ010000004">
    <property type="protein sequence ID" value="KAH6632083.1"/>
    <property type="molecule type" value="Genomic_DNA"/>
</dbReference>
<reference evidence="1 2" key="1">
    <citation type="journal article" date="2021" name="Nat. Commun.">
        <title>Genetic determinants of endophytism in the Arabidopsis root mycobiome.</title>
        <authorList>
            <person name="Mesny F."/>
            <person name="Miyauchi S."/>
            <person name="Thiergart T."/>
            <person name="Pickel B."/>
            <person name="Atanasova L."/>
            <person name="Karlsson M."/>
            <person name="Huettel B."/>
            <person name="Barry K.W."/>
            <person name="Haridas S."/>
            <person name="Chen C."/>
            <person name="Bauer D."/>
            <person name="Andreopoulos W."/>
            <person name="Pangilinan J."/>
            <person name="LaButti K."/>
            <person name="Riley R."/>
            <person name="Lipzen A."/>
            <person name="Clum A."/>
            <person name="Drula E."/>
            <person name="Henrissat B."/>
            <person name="Kohler A."/>
            <person name="Grigoriev I.V."/>
            <person name="Martin F.M."/>
            <person name="Hacquard S."/>
        </authorList>
    </citation>
    <scope>NUCLEOTIDE SEQUENCE [LARGE SCALE GENOMIC DNA]</scope>
    <source>
        <strain evidence="1 2">MPI-SDFR-AT-0079</strain>
    </source>
</reference>
<protein>
    <submittedName>
        <fullName evidence="1">Uncharacterized protein</fullName>
    </submittedName>
</protein>
<keyword evidence="2" id="KW-1185">Reference proteome</keyword>
<gene>
    <name evidence="1" type="ORF">F5144DRAFT_649493</name>
</gene>
<dbReference type="Proteomes" id="UP000724584">
    <property type="component" value="Unassembled WGS sequence"/>
</dbReference>
<accession>A0ACB7P7M9</accession>